<evidence type="ECO:0000256" key="1">
    <source>
        <dbReference type="ARBA" id="ARBA00023604"/>
    </source>
</evidence>
<comment type="caution">
    <text evidence="3">The sequence shown here is derived from an EMBL/GenBank/DDBJ whole genome shotgun (WGS) entry which is preliminary data.</text>
</comment>
<dbReference type="InterPro" id="IPR044053">
    <property type="entry name" value="AsaB-like"/>
</dbReference>
<gene>
    <name evidence="3" type="ORF">PECAL_2P03550</name>
</gene>
<feature type="chain" id="PRO_5035295428" evidence="2">
    <location>
        <begin position="22"/>
        <end position="314"/>
    </location>
</feature>
<name>A0A8J2SBM6_9STRA</name>
<evidence type="ECO:0000313" key="3">
    <source>
        <dbReference type="EMBL" id="CAH0367341.1"/>
    </source>
</evidence>
<dbReference type="EMBL" id="CAKKNE010000002">
    <property type="protein sequence ID" value="CAH0367341.1"/>
    <property type="molecule type" value="Genomic_DNA"/>
</dbReference>
<keyword evidence="2" id="KW-0732">Signal</keyword>
<feature type="signal peptide" evidence="2">
    <location>
        <begin position="1"/>
        <end position="21"/>
    </location>
</feature>
<evidence type="ECO:0000313" key="4">
    <source>
        <dbReference type="Proteomes" id="UP000789595"/>
    </source>
</evidence>
<sequence>MQRSAPVLLLCAAHALSSSHGRASTWPSMASVNEVGYASFNYCAPDVTAVSTRRDGAGSDGELEGAAWSPTTVRILDGRGRPWSLEKNGFRLVEAPIDADLDLYDDAAVTGRYYGMCEALVAEQCPGATVRAFDHNVRCEEGKASGRKLKGGSNVQAPAGIVHGDYTAASAPRRLAQLSEAPKTNDALNKPPLDGVDATGRRFAFVNVWRPISEVKSTPLACCDAATVRDDRDLLTFQIYYEDRVGENYFARHHERHAWYYFPRMKREEALLIQQWDSKTDAAKFALHSAFADPASPPDAPARESIEVRLVVVY</sequence>
<dbReference type="Proteomes" id="UP000789595">
    <property type="component" value="Unassembled WGS sequence"/>
</dbReference>
<comment type="similarity">
    <text evidence="1">Belongs to the asaB hydroxylase/desaturase family.</text>
</comment>
<dbReference type="OrthoDB" id="412788at2759"/>
<keyword evidence="4" id="KW-1185">Reference proteome</keyword>
<organism evidence="3 4">
    <name type="scientific">Pelagomonas calceolata</name>
    <dbReference type="NCBI Taxonomy" id="35677"/>
    <lineage>
        <taxon>Eukaryota</taxon>
        <taxon>Sar</taxon>
        <taxon>Stramenopiles</taxon>
        <taxon>Ochrophyta</taxon>
        <taxon>Pelagophyceae</taxon>
        <taxon>Pelagomonadales</taxon>
        <taxon>Pelagomonadaceae</taxon>
        <taxon>Pelagomonas</taxon>
    </lineage>
</organism>
<proteinExistence type="inferred from homology"/>
<evidence type="ECO:0000256" key="2">
    <source>
        <dbReference type="SAM" id="SignalP"/>
    </source>
</evidence>
<reference evidence="3" key="1">
    <citation type="submission" date="2021-11" db="EMBL/GenBank/DDBJ databases">
        <authorList>
            <consortium name="Genoscope - CEA"/>
            <person name="William W."/>
        </authorList>
    </citation>
    <scope>NUCLEOTIDE SEQUENCE</scope>
</reference>
<protein>
    <submittedName>
        <fullName evidence="3">Uncharacterized protein</fullName>
    </submittedName>
</protein>
<dbReference type="GO" id="GO:0016491">
    <property type="term" value="F:oxidoreductase activity"/>
    <property type="evidence" value="ECO:0007669"/>
    <property type="project" value="InterPro"/>
</dbReference>
<dbReference type="PANTHER" id="PTHR34598">
    <property type="entry name" value="BLL6449 PROTEIN"/>
    <property type="match status" value="1"/>
</dbReference>
<accession>A0A8J2SBM6</accession>
<dbReference type="NCBIfam" id="NF041278">
    <property type="entry name" value="CmcJ_NvfI_EfuI"/>
    <property type="match status" value="1"/>
</dbReference>
<dbReference type="AlphaFoldDB" id="A0A8J2SBM6"/>
<dbReference type="PANTHER" id="PTHR34598:SF3">
    <property type="entry name" value="OXIDOREDUCTASE AN1597"/>
    <property type="match status" value="1"/>
</dbReference>